<protein>
    <submittedName>
        <fullName evidence="2">Uncharacterized protein</fullName>
    </submittedName>
</protein>
<feature type="compositionally biased region" description="Basic and acidic residues" evidence="1">
    <location>
        <begin position="108"/>
        <end position="119"/>
    </location>
</feature>
<reference evidence="2" key="2">
    <citation type="submission" date="2020-05" db="UniProtKB">
        <authorList>
            <consortium name="EnsemblMetazoa"/>
        </authorList>
    </citation>
    <scope>IDENTIFICATION</scope>
    <source>
        <strain evidence="2">CM1001059</strain>
    </source>
</reference>
<evidence type="ECO:0000256" key="1">
    <source>
        <dbReference type="SAM" id="MobiDB-lite"/>
    </source>
</evidence>
<feature type="compositionally biased region" description="Basic and acidic residues" evidence="1">
    <location>
        <begin position="10"/>
        <end position="19"/>
    </location>
</feature>
<dbReference type="EnsemblMetazoa" id="AMEC002279-RA">
    <property type="protein sequence ID" value="AMEC002279-PA"/>
    <property type="gene ID" value="AMEC002279"/>
</dbReference>
<sequence length="119" mass="13712">MGKPPPFHHTFSEPKDATKTIRRRARQLTSSPHLGKWCYFVTLFTRFRGLNHTLCPAGRNMQAADRLWRDYGNLILFQPICKNRKKPAVLILPRRMKKEETSTTGTRAEARRTSSDATA</sequence>
<feature type="region of interest" description="Disordered" evidence="1">
    <location>
        <begin position="1"/>
        <end position="28"/>
    </location>
</feature>
<proteinExistence type="predicted"/>
<evidence type="ECO:0000313" key="3">
    <source>
        <dbReference type="Proteomes" id="UP000075902"/>
    </source>
</evidence>
<keyword evidence="3" id="KW-1185">Reference proteome</keyword>
<name>A0A182TH95_9DIPT</name>
<dbReference type="Proteomes" id="UP000075902">
    <property type="component" value="Unassembled WGS sequence"/>
</dbReference>
<reference evidence="3" key="1">
    <citation type="submission" date="2014-01" db="EMBL/GenBank/DDBJ databases">
        <title>The Genome Sequence of Anopheles melas CM1001059_A (V2).</title>
        <authorList>
            <consortium name="The Broad Institute Genomics Platform"/>
            <person name="Neafsey D.E."/>
            <person name="Besansky N."/>
            <person name="Howell P."/>
            <person name="Walton C."/>
            <person name="Young S.K."/>
            <person name="Zeng Q."/>
            <person name="Gargeya S."/>
            <person name="Fitzgerald M."/>
            <person name="Haas B."/>
            <person name="Abouelleil A."/>
            <person name="Allen A.W."/>
            <person name="Alvarado L."/>
            <person name="Arachchi H.M."/>
            <person name="Berlin A.M."/>
            <person name="Chapman S.B."/>
            <person name="Gainer-Dewar J."/>
            <person name="Goldberg J."/>
            <person name="Griggs A."/>
            <person name="Gujja S."/>
            <person name="Hansen M."/>
            <person name="Howarth C."/>
            <person name="Imamovic A."/>
            <person name="Ireland A."/>
            <person name="Larimer J."/>
            <person name="McCowan C."/>
            <person name="Murphy C."/>
            <person name="Pearson M."/>
            <person name="Poon T.W."/>
            <person name="Priest M."/>
            <person name="Roberts A."/>
            <person name="Saif S."/>
            <person name="Shea T."/>
            <person name="Sisk P."/>
            <person name="Sykes S."/>
            <person name="Wortman J."/>
            <person name="Nusbaum C."/>
            <person name="Birren B."/>
        </authorList>
    </citation>
    <scope>NUCLEOTIDE SEQUENCE [LARGE SCALE GENOMIC DNA]</scope>
    <source>
        <strain evidence="3">CM1001059</strain>
    </source>
</reference>
<dbReference type="AlphaFoldDB" id="A0A182TH95"/>
<dbReference type="VEuPathDB" id="VectorBase:AMEC002279"/>
<feature type="region of interest" description="Disordered" evidence="1">
    <location>
        <begin position="93"/>
        <end position="119"/>
    </location>
</feature>
<evidence type="ECO:0000313" key="2">
    <source>
        <dbReference type="EnsemblMetazoa" id="AMEC002279-PA"/>
    </source>
</evidence>
<organism evidence="2 3">
    <name type="scientific">Anopheles melas</name>
    <dbReference type="NCBI Taxonomy" id="34690"/>
    <lineage>
        <taxon>Eukaryota</taxon>
        <taxon>Metazoa</taxon>
        <taxon>Ecdysozoa</taxon>
        <taxon>Arthropoda</taxon>
        <taxon>Hexapoda</taxon>
        <taxon>Insecta</taxon>
        <taxon>Pterygota</taxon>
        <taxon>Neoptera</taxon>
        <taxon>Endopterygota</taxon>
        <taxon>Diptera</taxon>
        <taxon>Nematocera</taxon>
        <taxon>Culicoidea</taxon>
        <taxon>Culicidae</taxon>
        <taxon>Anophelinae</taxon>
        <taxon>Anopheles</taxon>
    </lineage>
</organism>
<accession>A0A182TH95</accession>